<accession>G3LUG4</accession>
<keyword evidence="1" id="KW-0812">Transmembrane</keyword>
<dbReference type="GeneID" id="11162873"/>
<keyword evidence="2" id="KW-0496">Mitochondrion</keyword>
<sequence length="81" mass="9661">MFVFFIGCLTLLFKWRRLFYVLLSLEFMMMDLFFCFSVVLSGSLFFYFLCFCVIISVLGLLILVSVLKNYGLDCSFYYEFL</sequence>
<name>G3LUG4_DRAME</name>
<evidence type="ECO:0000256" key="1">
    <source>
        <dbReference type="SAM" id="Phobius"/>
    </source>
</evidence>
<keyword evidence="1" id="KW-1133">Transmembrane helix</keyword>
<proteinExistence type="predicted"/>
<evidence type="ECO:0000313" key="2">
    <source>
        <dbReference type="EMBL" id="AEO27230.1"/>
    </source>
</evidence>
<feature type="transmembrane region" description="Helical" evidence="1">
    <location>
        <begin position="45"/>
        <end position="67"/>
    </location>
</feature>
<reference evidence="2" key="1">
    <citation type="submission" date="2011-08" db="EMBL/GenBank/DDBJ databases">
        <title>Complete sequence of Guinea worm mitochondrion.</title>
        <authorList>
            <person name="Perelygin A.A."/>
            <person name="Frace M.A."/>
            <person name="Zharkikh A.A."/>
            <person name="Eberhard M.L."/>
            <person name="Pieniazek N.J."/>
        </authorList>
    </citation>
    <scope>NUCLEOTIDE SEQUENCE</scope>
</reference>
<evidence type="ECO:0000313" key="3">
    <source>
        <dbReference type="EMBL" id="BAV81408.1"/>
    </source>
</evidence>
<dbReference type="CTD" id="4539"/>
<dbReference type="AlphaFoldDB" id="G3LUG4"/>
<geneLocation type="mitochondrion" evidence="2"/>
<dbReference type="EMBL" id="JN555591">
    <property type="protein sequence ID" value="AEO27230.1"/>
    <property type="molecule type" value="Genomic_DNA"/>
</dbReference>
<dbReference type="RefSeq" id="YP_004857902.1">
    <property type="nucleotide sequence ID" value="NC_016019.1"/>
</dbReference>
<dbReference type="EMBL" id="AP017682">
    <property type="protein sequence ID" value="BAV81408.1"/>
    <property type="molecule type" value="Genomic_DNA"/>
</dbReference>
<protein>
    <submittedName>
        <fullName evidence="2">NADH dehydrogenase subunit 4L</fullName>
    </submittedName>
</protein>
<keyword evidence="1" id="KW-0472">Membrane</keyword>
<dbReference type="Gene3D" id="1.10.287.3510">
    <property type="match status" value="1"/>
</dbReference>
<gene>
    <name evidence="2" type="primary">ND4L</name>
</gene>
<feature type="transmembrane region" description="Helical" evidence="1">
    <location>
        <begin position="18"/>
        <end position="39"/>
    </location>
</feature>
<organism evidence="2">
    <name type="scientific">Dracunculus medinensis</name>
    <name type="common">Guinea worm</name>
    <dbReference type="NCBI Taxonomy" id="318479"/>
    <lineage>
        <taxon>Eukaryota</taxon>
        <taxon>Metazoa</taxon>
        <taxon>Ecdysozoa</taxon>
        <taxon>Nematoda</taxon>
        <taxon>Chromadorea</taxon>
        <taxon>Rhabditida</taxon>
        <taxon>Spirurina</taxon>
        <taxon>Dracunculoidea</taxon>
        <taxon>Dracunculidae</taxon>
        <taxon>Dracunculus</taxon>
    </lineage>
</organism>
<reference evidence="3" key="2">
    <citation type="submission" date="2016-10" db="EMBL/GenBank/DDBJ databases">
        <title>Complete mitochondrial genomes of 50 helminths species.</title>
        <authorList>
            <person name="Kikuchi T."/>
            <person name="Holroyd N."/>
            <person name="Berriman M."/>
        </authorList>
    </citation>
    <scope>NUCLEOTIDE SEQUENCE</scope>
</reference>